<dbReference type="HOGENOM" id="CLU_3119585_0_0_10"/>
<dbReference type="STRING" id="643867.Ftrac_0207"/>
<evidence type="ECO:0000313" key="2">
    <source>
        <dbReference type="Proteomes" id="UP000008720"/>
    </source>
</evidence>
<keyword evidence="2" id="KW-1185">Reference proteome</keyword>
<organism evidence="1 2">
    <name type="scientific">Marivirga tractuosa (strain ATCC 23168 / DSM 4126 / NBRC 15989 / NCIMB 1408 / VKM B-1430 / H-43)</name>
    <name type="common">Microscilla tractuosa</name>
    <name type="synonym">Flexibacter tractuosus</name>
    <dbReference type="NCBI Taxonomy" id="643867"/>
    <lineage>
        <taxon>Bacteria</taxon>
        <taxon>Pseudomonadati</taxon>
        <taxon>Bacteroidota</taxon>
        <taxon>Cytophagia</taxon>
        <taxon>Cytophagales</taxon>
        <taxon>Marivirgaceae</taxon>
        <taxon>Marivirga</taxon>
    </lineage>
</organism>
<dbReference type="EMBL" id="CP002349">
    <property type="protein sequence ID" value="ADR20218.1"/>
    <property type="molecule type" value="Genomic_DNA"/>
</dbReference>
<proteinExistence type="predicted"/>
<gene>
    <name evidence="1" type="ordered locus">Ftrac_0207</name>
</gene>
<dbReference type="AlphaFoldDB" id="E4TL80"/>
<evidence type="ECO:0000313" key="1">
    <source>
        <dbReference type="EMBL" id="ADR20218.1"/>
    </source>
</evidence>
<protein>
    <submittedName>
        <fullName evidence="1">Uncharacterized protein</fullName>
    </submittedName>
</protein>
<reference evidence="1 2" key="1">
    <citation type="journal article" date="2011" name="Stand. Genomic Sci.">
        <title>Complete genome sequence of Marivirga tractuosa type strain (H-43).</title>
        <authorList>
            <person name="Pagani I."/>
            <person name="Chertkov O."/>
            <person name="Lapidus A."/>
            <person name="Lucas S."/>
            <person name="Del Rio T.G."/>
            <person name="Tice H."/>
            <person name="Copeland A."/>
            <person name="Cheng J.F."/>
            <person name="Nolan M."/>
            <person name="Saunders E."/>
            <person name="Pitluck S."/>
            <person name="Held B."/>
            <person name="Goodwin L."/>
            <person name="Liolios K."/>
            <person name="Ovchinikova G."/>
            <person name="Ivanova N."/>
            <person name="Mavromatis K."/>
            <person name="Pati A."/>
            <person name="Chen A."/>
            <person name="Palaniappan K."/>
            <person name="Land M."/>
            <person name="Hauser L."/>
            <person name="Jeffries C.D."/>
            <person name="Detter J.C."/>
            <person name="Han C."/>
            <person name="Tapia R."/>
            <person name="Ngatchou-Djao O.D."/>
            <person name="Rohde M."/>
            <person name="Goker M."/>
            <person name="Spring S."/>
            <person name="Sikorski J."/>
            <person name="Woyke T."/>
            <person name="Bristow J."/>
            <person name="Eisen J.A."/>
            <person name="Markowitz V."/>
            <person name="Hugenholtz P."/>
            <person name="Klenk H.P."/>
            <person name="Kyrpides N.C."/>
        </authorList>
    </citation>
    <scope>NUCLEOTIDE SEQUENCE [LARGE SCALE GENOMIC DNA]</scope>
    <source>
        <strain evidence="2">ATCC 23168 / DSM 4126 / NBRC 15989 / NCIMB 1408 / VKM B-1430 / H-43</strain>
    </source>
</reference>
<dbReference type="KEGG" id="mtt:Ftrac_0207"/>
<name>E4TL80_MARTH</name>
<sequence length="50" mass="6072">MLDKHYFHKYCYNIKHESMLFVSVFKHLIDQLSEFFDKGSDYNLLIGISR</sequence>
<dbReference type="Proteomes" id="UP000008720">
    <property type="component" value="Chromosome"/>
</dbReference>
<accession>E4TL80</accession>